<evidence type="ECO:0000256" key="1">
    <source>
        <dbReference type="SAM" id="Phobius"/>
    </source>
</evidence>
<keyword evidence="1" id="KW-0812">Transmembrane</keyword>
<keyword evidence="1" id="KW-0472">Membrane</keyword>
<accession>A0A7R7EHV7</accession>
<protein>
    <submittedName>
        <fullName evidence="2">Uncharacterized protein</fullName>
    </submittedName>
</protein>
<proteinExistence type="predicted"/>
<name>A0A7R7EHV7_9FIRM</name>
<evidence type="ECO:0000313" key="2">
    <source>
        <dbReference type="EMBL" id="BCN29515.1"/>
    </source>
</evidence>
<keyword evidence="3" id="KW-1185">Reference proteome</keyword>
<gene>
    <name evidence="2" type="ORF">bsdtb5_08100</name>
</gene>
<keyword evidence="1" id="KW-1133">Transmembrane helix</keyword>
<dbReference type="RefSeq" id="WP_271714787.1">
    <property type="nucleotide sequence ID" value="NZ_AP024169.1"/>
</dbReference>
<dbReference type="EMBL" id="AP024169">
    <property type="protein sequence ID" value="BCN29515.1"/>
    <property type="molecule type" value="Genomic_DNA"/>
</dbReference>
<evidence type="ECO:0000313" key="3">
    <source>
        <dbReference type="Proteomes" id="UP000595897"/>
    </source>
</evidence>
<organism evidence="2 3">
    <name type="scientific">Anaeromicropila herbilytica</name>
    <dbReference type="NCBI Taxonomy" id="2785025"/>
    <lineage>
        <taxon>Bacteria</taxon>
        <taxon>Bacillati</taxon>
        <taxon>Bacillota</taxon>
        <taxon>Clostridia</taxon>
        <taxon>Lachnospirales</taxon>
        <taxon>Lachnospiraceae</taxon>
        <taxon>Anaeromicropila</taxon>
    </lineage>
</organism>
<feature type="transmembrane region" description="Helical" evidence="1">
    <location>
        <begin position="7"/>
        <end position="28"/>
    </location>
</feature>
<dbReference type="KEGG" id="ahb:bsdtb5_08100"/>
<dbReference type="AlphaFoldDB" id="A0A7R7EHV7"/>
<reference evidence="2 3" key="1">
    <citation type="submission" date="2020-11" db="EMBL/GenBank/DDBJ databases">
        <title>Draft genome sequencing of a Lachnospiraceae strain isolated from anoxic soil subjected to BSD treatment.</title>
        <authorList>
            <person name="Uek A."/>
            <person name="Tonouchi A."/>
        </authorList>
    </citation>
    <scope>NUCLEOTIDE SEQUENCE [LARGE SCALE GENOMIC DNA]</scope>
    <source>
        <strain evidence="2 3">TB5</strain>
    </source>
</reference>
<dbReference type="Proteomes" id="UP000595897">
    <property type="component" value="Chromosome"/>
</dbReference>
<sequence length="204" mass="23366">MSFIKKIYKIIIITLTGFIILTIGTYSFKNYIQKDKGIESHTKIVVNKQNLLSDEDQNKKADKTQIYKTDYYTVNIPTTWKPVNESKYEVDFKVDKNIIASIETDPKYSHEKSIESIIANRFGVHAFANSNCTEKDFGTYSMKKVVVGFELSAADQIKGEKQPKDQLHYFFTSNKGTSYVDFYISTNFVNESDADNIAESLVIK</sequence>